<evidence type="ECO:0000259" key="1">
    <source>
        <dbReference type="Pfam" id="PF07992"/>
    </source>
</evidence>
<accession>A0ABV2X9A9</accession>
<dbReference type="InterPro" id="IPR036188">
    <property type="entry name" value="FAD/NAD-bd_sf"/>
</dbReference>
<comment type="caution">
    <text evidence="2">The sequence shown here is derived from an EMBL/GenBank/DDBJ whole genome shotgun (WGS) entry which is preliminary data.</text>
</comment>
<proteinExistence type="predicted"/>
<evidence type="ECO:0000313" key="2">
    <source>
        <dbReference type="EMBL" id="MEU2122465.1"/>
    </source>
</evidence>
<reference evidence="2 3" key="1">
    <citation type="submission" date="2024-06" db="EMBL/GenBank/DDBJ databases">
        <title>The Natural Products Discovery Center: Release of the First 8490 Sequenced Strains for Exploring Actinobacteria Biosynthetic Diversity.</title>
        <authorList>
            <person name="Kalkreuter E."/>
            <person name="Kautsar S.A."/>
            <person name="Yang D."/>
            <person name="Bader C.D."/>
            <person name="Teijaro C.N."/>
            <person name="Fluegel L."/>
            <person name="Davis C.M."/>
            <person name="Simpson J.R."/>
            <person name="Lauterbach L."/>
            <person name="Steele A.D."/>
            <person name="Gui C."/>
            <person name="Meng S."/>
            <person name="Li G."/>
            <person name="Viehrig K."/>
            <person name="Ye F."/>
            <person name="Su P."/>
            <person name="Kiefer A.F."/>
            <person name="Nichols A."/>
            <person name="Cepeda A.J."/>
            <person name="Yan W."/>
            <person name="Fan B."/>
            <person name="Jiang Y."/>
            <person name="Adhikari A."/>
            <person name="Zheng C.-J."/>
            <person name="Schuster L."/>
            <person name="Cowan T.M."/>
            <person name="Smanski M.J."/>
            <person name="Chevrette M.G."/>
            <person name="De Carvalho L.P.S."/>
            <person name="Shen B."/>
        </authorList>
    </citation>
    <scope>NUCLEOTIDE SEQUENCE [LARGE SCALE GENOMIC DNA]</scope>
    <source>
        <strain evidence="2 3">NPDC019434</strain>
    </source>
</reference>
<dbReference type="RefSeq" id="WP_357807999.1">
    <property type="nucleotide sequence ID" value="NZ_JBEYBM010000020.1"/>
</dbReference>
<evidence type="ECO:0000313" key="3">
    <source>
        <dbReference type="Proteomes" id="UP001550535"/>
    </source>
</evidence>
<gene>
    <name evidence="2" type="ORF">ABZ507_11660</name>
</gene>
<organism evidence="2 3">
    <name type="scientific">Nocardia niwae</name>
    <dbReference type="NCBI Taxonomy" id="626084"/>
    <lineage>
        <taxon>Bacteria</taxon>
        <taxon>Bacillati</taxon>
        <taxon>Actinomycetota</taxon>
        <taxon>Actinomycetes</taxon>
        <taxon>Mycobacteriales</taxon>
        <taxon>Nocardiaceae</taxon>
        <taxon>Nocardia</taxon>
    </lineage>
</organism>
<keyword evidence="3" id="KW-1185">Reference proteome</keyword>
<dbReference type="EMBL" id="JBEYBR010000023">
    <property type="protein sequence ID" value="MEU2122465.1"/>
    <property type="molecule type" value="Genomic_DNA"/>
</dbReference>
<dbReference type="SUPFAM" id="SSF51905">
    <property type="entry name" value="FAD/NAD(P)-binding domain"/>
    <property type="match status" value="1"/>
</dbReference>
<dbReference type="Gene3D" id="3.50.50.60">
    <property type="entry name" value="FAD/NAD(P)-binding domain"/>
    <property type="match status" value="1"/>
</dbReference>
<name>A0ABV2X9A9_9NOCA</name>
<dbReference type="Proteomes" id="UP001550535">
    <property type="component" value="Unassembled WGS sequence"/>
</dbReference>
<feature type="domain" description="FAD/NAD(P)-binding" evidence="1">
    <location>
        <begin position="5"/>
        <end position="42"/>
    </location>
</feature>
<protein>
    <submittedName>
        <fullName evidence="2">FAD-dependent oxidoreductase</fullName>
    </submittedName>
</protein>
<dbReference type="Pfam" id="PF07992">
    <property type="entry name" value="Pyr_redox_2"/>
    <property type="match status" value="1"/>
</dbReference>
<dbReference type="InterPro" id="IPR023753">
    <property type="entry name" value="FAD/NAD-binding_dom"/>
</dbReference>
<sequence>MHILRGRDDALALRSEFDTEARLLVVGGGFIGSEVAATARELDE</sequence>